<proteinExistence type="predicted"/>
<protein>
    <submittedName>
        <fullName evidence="2">Uncharacterized protein</fullName>
    </submittedName>
</protein>
<evidence type="ECO:0000256" key="1">
    <source>
        <dbReference type="SAM" id="Phobius"/>
    </source>
</evidence>
<organism evidence="2 3">
    <name type="scientific">Longimicrobium terrae</name>
    <dbReference type="NCBI Taxonomy" id="1639882"/>
    <lineage>
        <taxon>Bacteria</taxon>
        <taxon>Pseudomonadati</taxon>
        <taxon>Gemmatimonadota</taxon>
        <taxon>Longimicrobiia</taxon>
        <taxon>Longimicrobiales</taxon>
        <taxon>Longimicrobiaceae</taxon>
        <taxon>Longimicrobium</taxon>
    </lineage>
</organism>
<name>A0A841GW74_9BACT</name>
<keyword evidence="1" id="KW-0472">Membrane</keyword>
<gene>
    <name evidence="2" type="ORF">HNQ61_001591</name>
</gene>
<reference evidence="2 3" key="1">
    <citation type="submission" date="2020-08" db="EMBL/GenBank/DDBJ databases">
        <title>Genomic Encyclopedia of Type Strains, Phase IV (KMG-IV): sequencing the most valuable type-strain genomes for metagenomic binning, comparative biology and taxonomic classification.</title>
        <authorList>
            <person name="Goeker M."/>
        </authorList>
    </citation>
    <scope>NUCLEOTIDE SEQUENCE [LARGE SCALE GENOMIC DNA]</scope>
    <source>
        <strain evidence="2 3">DSM 29007</strain>
    </source>
</reference>
<keyword evidence="1" id="KW-0812">Transmembrane</keyword>
<feature type="transmembrane region" description="Helical" evidence="1">
    <location>
        <begin position="73"/>
        <end position="91"/>
    </location>
</feature>
<keyword evidence="1" id="KW-1133">Transmembrane helix</keyword>
<evidence type="ECO:0000313" key="2">
    <source>
        <dbReference type="EMBL" id="MBB6069974.1"/>
    </source>
</evidence>
<accession>A0A841GW74</accession>
<dbReference type="RefSeq" id="WP_170039617.1">
    <property type="nucleotide sequence ID" value="NZ_JABDTL010000002.1"/>
</dbReference>
<keyword evidence="3" id="KW-1185">Reference proteome</keyword>
<dbReference type="AlphaFoldDB" id="A0A841GW74"/>
<sequence>MSSQTEAAPVQEALEIIDSAEKRASLSTAEARALRRTITAATLTGAPWREKAAIGQPLSSPGFERTFAIYSEGIVYGMGTGLVAGLLAVLVTGSQMILGAGMFGGMAIGVGIVAGREARGRSHTG</sequence>
<comment type="caution">
    <text evidence="2">The sequence shown here is derived from an EMBL/GenBank/DDBJ whole genome shotgun (WGS) entry which is preliminary data.</text>
</comment>
<evidence type="ECO:0000313" key="3">
    <source>
        <dbReference type="Proteomes" id="UP000582837"/>
    </source>
</evidence>
<dbReference type="EMBL" id="JACHIA010000003">
    <property type="protein sequence ID" value="MBB6069974.1"/>
    <property type="molecule type" value="Genomic_DNA"/>
</dbReference>
<feature type="transmembrane region" description="Helical" evidence="1">
    <location>
        <begin position="97"/>
        <end position="115"/>
    </location>
</feature>
<dbReference type="Proteomes" id="UP000582837">
    <property type="component" value="Unassembled WGS sequence"/>
</dbReference>